<organism evidence="1 2">
    <name type="scientific">Cotesia glomerata</name>
    <name type="common">Lepidopteran parasitic wasp</name>
    <name type="synonym">Apanteles glomeratus</name>
    <dbReference type="NCBI Taxonomy" id="32391"/>
    <lineage>
        <taxon>Eukaryota</taxon>
        <taxon>Metazoa</taxon>
        <taxon>Ecdysozoa</taxon>
        <taxon>Arthropoda</taxon>
        <taxon>Hexapoda</taxon>
        <taxon>Insecta</taxon>
        <taxon>Pterygota</taxon>
        <taxon>Neoptera</taxon>
        <taxon>Endopterygota</taxon>
        <taxon>Hymenoptera</taxon>
        <taxon>Apocrita</taxon>
        <taxon>Ichneumonoidea</taxon>
        <taxon>Braconidae</taxon>
        <taxon>Microgastrinae</taxon>
        <taxon>Cotesia</taxon>
    </lineage>
</organism>
<comment type="caution">
    <text evidence="1">The sequence shown here is derived from an EMBL/GenBank/DDBJ whole genome shotgun (WGS) entry which is preliminary data.</text>
</comment>
<dbReference type="GO" id="GO:0006281">
    <property type="term" value="P:DNA repair"/>
    <property type="evidence" value="ECO:0007669"/>
    <property type="project" value="UniProtKB-ARBA"/>
</dbReference>
<dbReference type="InterPro" id="IPR011604">
    <property type="entry name" value="PDDEXK-like_dom_sf"/>
</dbReference>
<name>A0AAV7IB76_COTGL</name>
<feature type="non-terminal residue" evidence="1">
    <location>
        <position position="67"/>
    </location>
</feature>
<protein>
    <recommendedName>
        <fullName evidence="3">YqaJ viral recombinase domain-containing protein</fullName>
    </recommendedName>
</protein>
<gene>
    <name evidence="1" type="ORF">KQX54_000004</name>
</gene>
<evidence type="ECO:0000313" key="1">
    <source>
        <dbReference type="EMBL" id="KAH0548075.1"/>
    </source>
</evidence>
<dbReference type="Gene3D" id="3.90.320.10">
    <property type="match status" value="1"/>
</dbReference>
<evidence type="ECO:0000313" key="2">
    <source>
        <dbReference type="Proteomes" id="UP000826195"/>
    </source>
</evidence>
<dbReference type="EMBL" id="JAHXZJ010002146">
    <property type="protein sequence ID" value="KAH0548075.1"/>
    <property type="molecule type" value="Genomic_DNA"/>
</dbReference>
<dbReference type="SUPFAM" id="SSF52980">
    <property type="entry name" value="Restriction endonuclease-like"/>
    <property type="match status" value="1"/>
</dbReference>
<accession>A0AAV7IB76</accession>
<sequence length="67" mass="7680">MTRRKELEKDVIEVLEKELRVQITRPGMYLIPSHPIFAASPDVMTSNAIVEMKCPTSHKSLDIFLPK</sequence>
<dbReference type="InterPro" id="IPR011335">
    <property type="entry name" value="Restrct_endonuc-II-like"/>
</dbReference>
<evidence type="ECO:0008006" key="3">
    <source>
        <dbReference type="Google" id="ProtNLM"/>
    </source>
</evidence>
<dbReference type="AlphaFoldDB" id="A0AAV7IB76"/>
<keyword evidence="2" id="KW-1185">Reference proteome</keyword>
<reference evidence="1 2" key="1">
    <citation type="journal article" date="2021" name="J. Hered.">
        <title>A chromosome-level genome assembly of the parasitoid wasp, Cotesia glomerata (Hymenoptera: Braconidae).</title>
        <authorList>
            <person name="Pinto B.J."/>
            <person name="Weis J.J."/>
            <person name="Gamble T."/>
            <person name="Ode P.J."/>
            <person name="Paul R."/>
            <person name="Zaspel J.M."/>
        </authorList>
    </citation>
    <scope>NUCLEOTIDE SEQUENCE [LARGE SCALE GENOMIC DNA]</scope>
    <source>
        <strain evidence="1">CgM1</strain>
    </source>
</reference>
<dbReference type="Proteomes" id="UP000826195">
    <property type="component" value="Unassembled WGS sequence"/>
</dbReference>
<proteinExistence type="predicted"/>